<evidence type="ECO:0000313" key="3">
    <source>
        <dbReference type="Proteomes" id="UP001597349"/>
    </source>
</evidence>
<evidence type="ECO:0000313" key="2">
    <source>
        <dbReference type="EMBL" id="MFD2053022.1"/>
    </source>
</evidence>
<accession>A0ABW4WC70</accession>
<gene>
    <name evidence="2" type="ORF">ACFSQT_07810</name>
</gene>
<organism evidence="2 3">
    <name type="scientific">Mesorhizobium calcicola</name>
    <dbReference type="NCBI Taxonomy" id="1300310"/>
    <lineage>
        <taxon>Bacteria</taxon>
        <taxon>Pseudomonadati</taxon>
        <taxon>Pseudomonadota</taxon>
        <taxon>Alphaproteobacteria</taxon>
        <taxon>Hyphomicrobiales</taxon>
        <taxon>Phyllobacteriaceae</taxon>
        <taxon>Mesorhizobium</taxon>
    </lineage>
</organism>
<feature type="region of interest" description="Disordered" evidence="1">
    <location>
        <begin position="36"/>
        <end position="78"/>
    </location>
</feature>
<keyword evidence="3" id="KW-1185">Reference proteome</keyword>
<evidence type="ECO:0000256" key="1">
    <source>
        <dbReference type="SAM" id="MobiDB-lite"/>
    </source>
</evidence>
<dbReference type="EMBL" id="JBHUGY010000015">
    <property type="protein sequence ID" value="MFD2053022.1"/>
    <property type="molecule type" value="Genomic_DNA"/>
</dbReference>
<name>A0ABW4WC70_9HYPH</name>
<sequence>MFPKNSGYVATATDPKAFPQIDALIYAAKGRKRNEQGLAHATDARRPTGPCFQGENCRRSRVPKPGAPTLSAIGQTIS</sequence>
<reference evidence="3" key="1">
    <citation type="journal article" date="2019" name="Int. J. Syst. Evol. Microbiol.">
        <title>The Global Catalogue of Microorganisms (GCM) 10K type strain sequencing project: providing services to taxonomists for standard genome sequencing and annotation.</title>
        <authorList>
            <consortium name="The Broad Institute Genomics Platform"/>
            <consortium name="The Broad Institute Genome Sequencing Center for Infectious Disease"/>
            <person name="Wu L."/>
            <person name="Ma J."/>
        </authorList>
    </citation>
    <scope>NUCLEOTIDE SEQUENCE [LARGE SCALE GENOMIC DNA]</scope>
    <source>
        <strain evidence="3">CGMCC 1.16226</strain>
    </source>
</reference>
<protein>
    <submittedName>
        <fullName evidence="2">Uncharacterized protein</fullName>
    </submittedName>
</protein>
<dbReference type="Proteomes" id="UP001597349">
    <property type="component" value="Unassembled WGS sequence"/>
</dbReference>
<comment type="caution">
    <text evidence="2">The sequence shown here is derived from an EMBL/GenBank/DDBJ whole genome shotgun (WGS) entry which is preliminary data.</text>
</comment>
<dbReference type="RefSeq" id="WP_379017952.1">
    <property type="nucleotide sequence ID" value="NZ_JBHUGY010000015.1"/>
</dbReference>
<proteinExistence type="predicted"/>